<organism evidence="1 2">
    <name type="scientific">Dyadobacter pollutisoli</name>
    <dbReference type="NCBI Taxonomy" id="2910158"/>
    <lineage>
        <taxon>Bacteria</taxon>
        <taxon>Pseudomonadati</taxon>
        <taxon>Bacteroidota</taxon>
        <taxon>Cytophagia</taxon>
        <taxon>Cytophagales</taxon>
        <taxon>Spirosomataceae</taxon>
        <taxon>Dyadobacter</taxon>
    </lineage>
</organism>
<name>A0A9E8N8D9_9BACT</name>
<evidence type="ECO:0000313" key="1">
    <source>
        <dbReference type="EMBL" id="WAC11243.1"/>
    </source>
</evidence>
<proteinExistence type="predicted"/>
<evidence type="ECO:0008006" key="3">
    <source>
        <dbReference type="Google" id="ProtNLM"/>
    </source>
</evidence>
<evidence type="ECO:0000313" key="2">
    <source>
        <dbReference type="Proteomes" id="UP001164653"/>
    </source>
</evidence>
<dbReference type="KEGG" id="dpf:ON006_26355"/>
<reference evidence="1" key="1">
    <citation type="submission" date="2022-11" db="EMBL/GenBank/DDBJ databases">
        <title>Dyadobacter pollutisoli sp. nov., isolated from plastic dumped soil.</title>
        <authorList>
            <person name="Kim J.M."/>
            <person name="Kim K.R."/>
            <person name="Lee J.K."/>
            <person name="Hao L."/>
            <person name="Jeon C.O."/>
        </authorList>
    </citation>
    <scope>NUCLEOTIDE SEQUENCE</scope>
    <source>
        <strain evidence="1">U1</strain>
    </source>
</reference>
<dbReference type="EMBL" id="CP112998">
    <property type="protein sequence ID" value="WAC11243.1"/>
    <property type="molecule type" value="Genomic_DNA"/>
</dbReference>
<protein>
    <recommendedName>
        <fullName evidence="3">HNH endonuclease</fullName>
    </recommendedName>
</protein>
<keyword evidence="2" id="KW-1185">Reference proteome</keyword>
<dbReference type="Proteomes" id="UP001164653">
    <property type="component" value="Chromosome"/>
</dbReference>
<dbReference type="RefSeq" id="WP_244824225.1">
    <property type="nucleotide sequence ID" value="NZ_CP112998.1"/>
</dbReference>
<accession>A0A9E8N8D9</accession>
<dbReference type="AlphaFoldDB" id="A0A9E8N8D9"/>
<sequence>MTTDIPFESWFTRKYASTDVCFLCGRDLNDDNSTREHIFPQWVLNKFQLWDKKVKLLNGVMYEYKRSVIPCCNVCNNEHLSKLEAIIRNGVEGGYEYFRDNVSSIRIYQWAQLIFYKWLYKETFFREDIKNPESVRIVKENNFNLMALNHLLLRSIDKEIHFENFFPGSVFICHLKTSDVPSKNFDYFDAVPEQCVAIRLGEIGIVVLLADSDLQRNIFEDLTHTATTKHLAPIQFKNFFIECMYRQHIFKDPYVFELDEISENSLKIIQTTQSDFTGHVYGEWNPLDYARLLSQVFGGTVNNFLIPTGIPSFLKGKDGSFRDRPFDDDGTTKKEDVAN</sequence>
<gene>
    <name evidence="1" type="ORF">ON006_26355</name>
</gene>